<feature type="compositionally biased region" description="Low complexity" evidence="1">
    <location>
        <begin position="63"/>
        <end position="76"/>
    </location>
</feature>
<dbReference type="OrthoDB" id="1738325at2759"/>
<protein>
    <recommendedName>
        <fullName evidence="4">S1-like domain-containing protein</fullName>
    </recommendedName>
</protein>
<evidence type="ECO:0000256" key="1">
    <source>
        <dbReference type="SAM" id="MobiDB-lite"/>
    </source>
</evidence>
<evidence type="ECO:0000313" key="2">
    <source>
        <dbReference type="EMBL" id="TXT08684.1"/>
    </source>
</evidence>
<name>A0A7D8Z2C6_VANHU</name>
<sequence>MLQEVGAERCACAVCADDSGSFAFVKLFPVSDARLAGEIVHVVQGAEIKAWRRAGEWPAAFDVETAPVDTAAPAPADSDDEDEPLPENPNRRHIIVDESDSDEDSDDE</sequence>
<keyword evidence="3" id="KW-1185">Reference proteome</keyword>
<dbReference type="AlphaFoldDB" id="A0A7D8Z2C6"/>
<organism evidence="2 3">
    <name type="scientific">Vanrija humicola</name>
    <name type="common">Yeast</name>
    <name type="synonym">Cryptococcus humicola</name>
    <dbReference type="NCBI Taxonomy" id="5417"/>
    <lineage>
        <taxon>Eukaryota</taxon>
        <taxon>Fungi</taxon>
        <taxon>Dikarya</taxon>
        <taxon>Basidiomycota</taxon>
        <taxon>Agaricomycotina</taxon>
        <taxon>Tremellomycetes</taxon>
        <taxon>Trichosporonales</taxon>
        <taxon>Trichosporonaceae</taxon>
        <taxon>Vanrija</taxon>
    </lineage>
</organism>
<dbReference type="EMBL" id="QKWK01000007">
    <property type="protein sequence ID" value="TXT08684.1"/>
    <property type="molecule type" value="Genomic_DNA"/>
</dbReference>
<feature type="region of interest" description="Disordered" evidence="1">
    <location>
        <begin position="62"/>
        <end position="108"/>
    </location>
</feature>
<accession>A0A7D8Z2C6</accession>
<dbReference type="Proteomes" id="UP000473826">
    <property type="component" value="Unassembled WGS sequence"/>
</dbReference>
<reference evidence="2 3" key="1">
    <citation type="journal article" date="2019" name="PLoS Genet.">
        <title>Convergent evolution of linked mating-type loci in basidiomycete fungi.</title>
        <authorList>
            <person name="Sun S."/>
            <person name="Coelho M.A."/>
            <person name="Heitman J."/>
            <person name="Nowrousian M."/>
        </authorList>
    </citation>
    <scope>NUCLEOTIDE SEQUENCE [LARGE SCALE GENOMIC DNA]</scope>
    <source>
        <strain evidence="2 3">CBS 4282</strain>
    </source>
</reference>
<feature type="compositionally biased region" description="Acidic residues" evidence="1">
    <location>
        <begin position="97"/>
        <end position="108"/>
    </location>
</feature>
<evidence type="ECO:0000313" key="3">
    <source>
        <dbReference type="Proteomes" id="UP000473826"/>
    </source>
</evidence>
<comment type="caution">
    <text evidence="2">The sequence shown here is derived from an EMBL/GenBank/DDBJ whole genome shotgun (WGS) entry which is preliminary data.</text>
</comment>
<proteinExistence type="predicted"/>
<evidence type="ECO:0008006" key="4">
    <source>
        <dbReference type="Google" id="ProtNLM"/>
    </source>
</evidence>
<gene>
    <name evidence="2" type="ORF">VHUM_02812</name>
</gene>